<evidence type="ECO:0000256" key="4">
    <source>
        <dbReference type="ARBA" id="ARBA00022562"/>
    </source>
</evidence>
<comment type="subcellular location">
    <subcellularLocation>
        <location evidence="2">Host cytoplasm</location>
    </subcellularLocation>
    <subcellularLocation>
        <location evidence="1">Host nucleus</location>
    </subcellularLocation>
    <subcellularLocation>
        <location evidence="3">Virion tegument</location>
    </subcellularLocation>
</comment>
<evidence type="ECO:0000313" key="9">
    <source>
        <dbReference type="Proteomes" id="UP000243553"/>
    </source>
</evidence>
<dbReference type="EMBL" id="KY385637">
    <property type="protein sequence ID" value="AQS79195.1"/>
    <property type="molecule type" value="Genomic_DNA"/>
</dbReference>
<organismHost>
    <name type="scientific">Ateles</name>
    <dbReference type="NCBI Taxonomy" id="9506"/>
</organismHost>
<keyword evidence="7" id="KW-1035">Host cytoplasm</keyword>
<protein>
    <submittedName>
        <fullName evidence="8">Tegument protein UL21</fullName>
    </submittedName>
</protein>
<reference evidence="8 9" key="1">
    <citation type="journal article" date="2017" name="Arch. Virol.">
        <title>Sequence of the ateline alphaherpesvirus 1 (HVA1) genome.</title>
        <authorList>
            <person name="Eberle R."/>
            <person name="Black D.H."/>
        </authorList>
    </citation>
    <scope>NUCLEOTIDE SEQUENCE [LARGE SCALE GENOMIC DNA]</scope>
    <source>
        <strain evidence="8">Lennette</strain>
    </source>
</reference>
<dbReference type="RefSeq" id="YP_009361917.1">
    <property type="nucleotide sequence ID" value="NC_034446.1"/>
</dbReference>
<name>A0A1S6JLP4_HSVA1</name>
<evidence type="ECO:0000256" key="1">
    <source>
        <dbReference type="ARBA" id="ARBA00004147"/>
    </source>
</evidence>
<keyword evidence="9" id="KW-1185">Reference proteome</keyword>
<dbReference type="GO" id="GO:0030430">
    <property type="term" value="C:host cell cytoplasm"/>
    <property type="evidence" value="ECO:0007669"/>
    <property type="project" value="UniProtKB-SubCell"/>
</dbReference>
<evidence type="ECO:0000313" key="8">
    <source>
        <dbReference type="EMBL" id="AQS79195.1"/>
    </source>
</evidence>
<proteinExistence type="predicted"/>
<dbReference type="Pfam" id="PF03252">
    <property type="entry name" value="Herpes_UL21"/>
    <property type="match status" value="1"/>
</dbReference>
<keyword evidence="4" id="KW-1048">Host nucleus</keyword>
<keyword evidence="5" id="KW-0920">Virion tegument</keyword>
<evidence type="ECO:0000256" key="3">
    <source>
        <dbReference type="ARBA" id="ARBA00004535"/>
    </source>
</evidence>
<dbReference type="OrthoDB" id="5988at10239"/>
<accession>A0A1S6JLP4</accession>
<dbReference type="InterPro" id="IPR004936">
    <property type="entry name" value="Herpes_UL21"/>
</dbReference>
<evidence type="ECO:0000256" key="5">
    <source>
        <dbReference type="ARBA" id="ARBA00022580"/>
    </source>
</evidence>
<evidence type="ECO:0000256" key="6">
    <source>
        <dbReference type="ARBA" id="ARBA00022844"/>
    </source>
</evidence>
<dbReference type="KEGG" id="vg:32707855"/>
<sequence length="529" mass="54859">MELSYHTTLHHREVVFYLTRDANRAYFVCGGVVYSVGRAAGDHPPGEIAKFGLALRGAGPNDRVVANYVRSELRRRADAEAAPPPPGEDEVFLDCVGLLGPRVAAEADLRNSPSVEVEDECLAEYLTSLRTSPGVTVTGVRVSPSTKTIQVLETPDIVNSASGFAYTPAPHAFVLVQAHLSRLPDSLAPLAAGAFDGIPAPRRPLAGAAPPRTDVLVTGSRAARPLAVAPPREPGGRRRAAVSEFVQVKLIGAADAGASGGGAAAAPGRRKPPAPAPTLADLWAVFRHGDAALGAPGGVPGLGPEEEATRDLLRRRAWALFGSAEAPRAFLGAASGLSPAQKLAVAYYLLQRERRPTPLAAMVRAARLFAAERGAAETPPDEPALAEAVNGVFRDLLLLGGAAELLLMFDALPPREARGSAVGEADAEALLRIASAARGPEAPRASAEHVRFLGMLASLLYAGRDRLAASVAVARATGLSSLVLTAGDVNRACAFGRGPGGAAARARAAACLTALMARHLEYGQKAQDV</sequence>
<keyword evidence="6" id="KW-0946">Virion</keyword>
<dbReference type="GO" id="GO:0042025">
    <property type="term" value="C:host cell nucleus"/>
    <property type="evidence" value="ECO:0007669"/>
    <property type="project" value="UniProtKB-SubCell"/>
</dbReference>
<dbReference type="GO" id="GO:0019033">
    <property type="term" value="C:viral tegument"/>
    <property type="evidence" value="ECO:0007669"/>
    <property type="project" value="UniProtKB-SubCell"/>
</dbReference>
<dbReference type="GeneID" id="32707855"/>
<dbReference type="Proteomes" id="UP000243553">
    <property type="component" value="Segment"/>
</dbReference>
<evidence type="ECO:0000256" key="2">
    <source>
        <dbReference type="ARBA" id="ARBA00004192"/>
    </source>
</evidence>
<gene>
    <name evidence="8" type="primary">UL21</name>
</gene>
<evidence type="ECO:0000256" key="7">
    <source>
        <dbReference type="ARBA" id="ARBA00023200"/>
    </source>
</evidence>
<organism evidence="8 9">
    <name type="scientific">Herpesvirus ateles type 1 (strain Lennette)</name>
    <dbReference type="NCBI Taxonomy" id="35243"/>
    <lineage>
        <taxon>Viruses</taxon>
        <taxon>Duplodnaviria</taxon>
        <taxon>Heunggongvirae</taxon>
        <taxon>Peploviricota</taxon>
        <taxon>Herviviricetes</taxon>
        <taxon>Herpesvirales</taxon>
        <taxon>Orthoherpesviridae</taxon>
        <taxon>Alphaherpesvirinae</taxon>
        <taxon>Simplexvirus</taxon>
        <taxon>Simplexvirus atelinealpha1</taxon>
    </lineage>
</organism>